<dbReference type="AlphaFoldDB" id="A0A6G7WG98"/>
<evidence type="ECO:0000313" key="2">
    <source>
        <dbReference type="EMBL" id="QIK51261.1"/>
    </source>
</evidence>
<name>A0A6G7WG98_9LACT</name>
<feature type="signal peptide" evidence="1">
    <location>
        <begin position="1"/>
        <end position="19"/>
    </location>
</feature>
<dbReference type="RefSeq" id="WP_166062314.1">
    <property type="nucleotide sequence ID" value="NZ_CP049889.1"/>
</dbReference>
<dbReference type="GeneID" id="94552395"/>
<evidence type="ECO:0008006" key="4">
    <source>
        <dbReference type="Google" id="ProtNLM"/>
    </source>
</evidence>
<reference evidence="2 3" key="1">
    <citation type="journal article" date="2017" name="Int. J. Syst. Evol. Microbiol.">
        <title>Jeotgalibaca porci sp. nov. and Jeotgalibaca arthritidis sp. nov., isolated from pigs, and emended description of the genus Jeotgalibaca.</title>
        <authorList>
            <person name="Zamora L."/>
            <person name="Perez-Sancho M."/>
            <person name="Dominguez L."/>
            <person name="Fernandez-Garayzabal J.F."/>
            <person name="Vela A.I."/>
        </authorList>
    </citation>
    <scope>NUCLEOTIDE SEQUENCE [LARGE SCALE GENOMIC DNA]</scope>
    <source>
        <strain evidence="2 3">CCUG 69148</strain>
    </source>
</reference>
<dbReference type="KEGG" id="jpo:G7058_03825"/>
<feature type="chain" id="PRO_5026057701" description="DUF3221 domain-containing protein" evidence="1">
    <location>
        <begin position="20"/>
        <end position="113"/>
    </location>
</feature>
<evidence type="ECO:0000313" key="3">
    <source>
        <dbReference type="Proteomes" id="UP000501830"/>
    </source>
</evidence>
<keyword evidence="1" id="KW-0732">Signal</keyword>
<gene>
    <name evidence="2" type="ORF">G7058_03825</name>
</gene>
<sequence>MKKRLFILTLGVFFLTACANTTNDTSSEIAEGNILYTGTVAELNEESILMEGLEPVDADVAVIEEVVLLTAPLAELEVGDTLEVILVENAPMTRSLPPQIPGNSIVEVRIPSN</sequence>
<accession>A0A6G7WG98</accession>
<proteinExistence type="predicted"/>
<dbReference type="PROSITE" id="PS51257">
    <property type="entry name" value="PROKAR_LIPOPROTEIN"/>
    <property type="match status" value="1"/>
</dbReference>
<protein>
    <recommendedName>
        <fullName evidence="4">DUF3221 domain-containing protein</fullName>
    </recommendedName>
</protein>
<organism evidence="2 3">
    <name type="scientific">Jeotgalibaca porci</name>
    <dbReference type="NCBI Taxonomy" id="1868793"/>
    <lineage>
        <taxon>Bacteria</taxon>
        <taxon>Bacillati</taxon>
        <taxon>Bacillota</taxon>
        <taxon>Bacilli</taxon>
        <taxon>Lactobacillales</taxon>
        <taxon>Carnobacteriaceae</taxon>
        <taxon>Jeotgalibaca</taxon>
    </lineage>
</organism>
<dbReference type="EMBL" id="CP049889">
    <property type="protein sequence ID" value="QIK51261.1"/>
    <property type="molecule type" value="Genomic_DNA"/>
</dbReference>
<keyword evidence="3" id="KW-1185">Reference proteome</keyword>
<dbReference type="Proteomes" id="UP000501830">
    <property type="component" value="Chromosome"/>
</dbReference>
<evidence type="ECO:0000256" key="1">
    <source>
        <dbReference type="SAM" id="SignalP"/>
    </source>
</evidence>